<reference evidence="18 19" key="1">
    <citation type="journal article" date="2017" name="ISME J.">
        <title>Energy and carbon metabolisms in a deep terrestrial subsurface fluid microbial community.</title>
        <authorList>
            <person name="Momper L."/>
            <person name="Jungbluth S.P."/>
            <person name="Lee M.D."/>
            <person name="Amend J.P."/>
        </authorList>
    </citation>
    <scope>NUCLEOTIDE SEQUENCE [LARGE SCALE GENOMIC DNA]</scope>
    <source>
        <strain evidence="18">SURF_17</strain>
    </source>
</reference>
<dbReference type="InterPro" id="IPR016193">
    <property type="entry name" value="Cytidine_deaminase-like"/>
</dbReference>
<evidence type="ECO:0000256" key="1">
    <source>
        <dbReference type="ARBA" id="ARBA00002151"/>
    </source>
</evidence>
<feature type="binding site" evidence="16">
    <location>
        <position position="86"/>
    </location>
    <ligand>
        <name>Zn(2+)</name>
        <dbReference type="ChEBI" id="CHEBI:29105"/>
        <note>catalytic</note>
    </ligand>
</feature>
<comment type="catalytic activity">
    <reaction evidence="13">
        <text>5-amino-6-(5-phospho-D-ribitylamino)uracil + NADP(+) = 5-amino-6-(5-phospho-D-ribosylamino)uracil + NADPH + H(+)</text>
        <dbReference type="Rhea" id="RHEA:17845"/>
        <dbReference type="ChEBI" id="CHEBI:15378"/>
        <dbReference type="ChEBI" id="CHEBI:57783"/>
        <dbReference type="ChEBI" id="CHEBI:58349"/>
        <dbReference type="ChEBI" id="CHEBI:58421"/>
        <dbReference type="ChEBI" id="CHEBI:58453"/>
        <dbReference type="EC" id="1.1.1.193"/>
    </reaction>
</comment>
<feature type="active site" description="Proton donor" evidence="14">
    <location>
        <position position="54"/>
    </location>
</feature>
<evidence type="ECO:0000256" key="11">
    <source>
        <dbReference type="ARBA" id="ARBA00023002"/>
    </source>
</evidence>
<feature type="binding site" evidence="15">
    <location>
        <position position="170"/>
    </location>
    <ligand>
        <name>substrate</name>
    </ligand>
</feature>
<gene>
    <name evidence="18" type="primary">ribD</name>
    <name evidence="18" type="ORF">C4532_12625</name>
</gene>
<feature type="binding site" evidence="15">
    <location>
        <position position="172"/>
    </location>
    <ligand>
        <name>NADP(+)</name>
        <dbReference type="ChEBI" id="CHEBI:58349"/>
    </ligand>
</feature>
<protein>
    <recommendedName>
        <fullName evidence="13">Riboflavin biosynthesis protein RibD</fullName>
    </recommendedName>
    <domain>
        <recommendedName>
            <fullName evidence="13">Diaminohydroxyphosphoribosylaminopyrimidine deaminase</fullName>
            <shortName evidence="13">DRAP deaminase</shortName>
            <ecNumber evidence="13">3.5.4.26</ecNumber>
        </recommendedName>
        <alternativeName>
            <fullName evidence="13">Riboflavin-specific deaminase</fullName>
        </alternativeName>
    </domain>
    <domain>
        <recommendedName>
            <fullName evidence="13">5-amino-6-(5-phosphoribosylamino)uracil reductase</fullName>
            <ecNumber evidence="13">1.1.1.193</ecNumber>
        </recommendedName>
        <alternativeName>
            <fullName evidence="13">HTP reductase</fullName>
        </alternativeName>
    </domain>
</protein>
<dbReference type="GO" id="GO:0008703">
    <property type="term" value="F:5-amino-6-(5-phosphoribosylamino)uracil reductase activity"/>
    <property type="evidence" value="ECO:0007669"/>
    <property type="project" value="UniProtKB-EC"/>
</dbReference>
<feature type="binding site" evidence="15">
    <location>
        <position position="198"/>
    </location>
    <ligand>
        <name>NADP(+)</name>
        <dbReference type="ChEBI" id="CHEBI:58349"/>
    </ligand>
</feature>
<dbReference type="InterPro" id="IPR024072">
    <property type="entry name" value="DHFR-like_dom_sf"/>
</dbReference>
<keyword evidence="10 13" id="KW-0521">NADP</keyword>
<feature type="binding site" evidence="15">
    <location>
        <position position="297"/>
    </location>
    <ligand>
        <name>substrate</name>
    </ligand>
</feature>
<dbReference type="GO" id="GO:0008270">
    <property type="term" value="F:zinc ion binding"/>
    <property type="evidence" value="ECO:0007669"/>
    <property type="project" value="InterPro"/>
</dbReference>
<dbReference type="SUPFAM" id="SSF53597">
    <property type="entry name" value="Dihydrofolate reductase-like"/>
    <property type="match status" value="1"/>
</dbReference>
<comment type="similarity">
    <text evidence="5 13">In the C-terminal section; belongs to the HTP reductase family.</text>
</comment>
<dbReference type="CDD" id="cd01284">
    <property type="entry name" value="Riboflavin_deaminase-reductase"/>
    <property type="match status" value="1"/>
</dbReference>
<dbReference type="PROSITE" id="PS00903">
    <property type="entry name" value="CYT_DCMP_DEAMINASES_1"/>
    <property type="match status" value="1"/>
</dbReference>
<dbReference type="NCBIfam" id="TIGR00326">
    <property type="entry name" value="eubact_ribD"/>
    <property type="match status" value="1"/>
</dbReference>
<sequence>MASEWKNYMERALELAELGRGFASPNPMVGAVLVKGKRIIAEGFHKRFGEAHAEIVALKNAGDSARGSTLCITLEPCCHHGKTPPCTRAIIEAGVKQVVMAMEDPNPLVAGMGRKELDQAGIRVECGLLADRARKLNESFVKFITTGLPFFTAKAAMTLDGKIATRTGDSRWITGEQAREYVHWLRAGVDAVMVGSGTVEADDPMLTTRTTDTNERDAARVIVDGDAKLSPNRKVFTVRSSAPTLVVVKATASADRKEALRRAGAELIEVTAKGGKVDLAHLASLLGKRNIAHVMIEGGGGLLAAAFDAGIVDKVLFFVAPKIFGGKDASTPVEGIGVTKASEAISLRDVTTRRMGDDILIEGYVST</sequence>
<evidence type="ECO:0000256" key="9">
    <source>
        <dbReference type="ARBA" id="ARBA00022833"/>
    </source>
</evidence>
<keyword evidence="12" id="KW-0511">Multifunctional enzyme</keyword>
<feature type="binding site" evidence="15">
    <location>
        <position position="156"/>
    </location>
    <ligand>
        <name>NADP(+)</name>
        <dbReference type="ChEBI" id="CHEBI:58349"/>
    </ligand>
</feature>
<dbReference type="InterPro" id="IPR050765">
    <property type="entry name" value="Riboflavin_Biosynth_HTPR"/>
</dbReference>
<dbReference type="Pfam" id="PF00383">
    <property type="entry name" value="dCMP_cyt_deam_1"/>
    <property type="match status" value="1"/>
</dbReference>
<proteinExistence type="inferred from homology"/>
<dbReference type="PIRSF" id="PIRSF006769">
    <property type="entry name" value="RibD"/>
    <property type="match status" value="1"/>
</dbReference>
<evidence type="ECO:0000313" key="19">
    <source>
        <dbReference type="Proteomes" id="UP000285961"/>
    </source>
</evidence>
<evidence type="ECO:0000256" key="14">
    <source>
        <dbReference type="PIRSR" id="PIRSR006769-1"/>
    </source>
</evidence>
<accession>A0A419EVM6</accession>
<feature type="binding site" evidence="15">
    <location>
        <position position="206"/>
    </location>
    <ligand>
        <name>substrate</name>
    </ligand>
</feature>
<dbReference type="InterPro" id="IPR002734">
    <property type="entry name" value="RibDG_C"/>
</dbReference>
<evidence type="ECO:0000256" key="2">
    <source>
        <dbReference type="ARBA" id="ARBA00004882"/>
    </source>
</evidence>
<feature type="domain" description="CMP/dCMP-type deaminase" evidence="17">
    <location>
        <begin position="3"/>
        <end position="125"/>
    </location>
</feature>
<dbReference type="Gene3D" id="3.40.140.10">
    <property type="entry name" value="Cytidine Deaminase, domain 2"/>
    <property type="match status" value="1"/>
</dbReference>
<dbReference type="AlphaFoldDB" id="A0A419EVM6"/>
<evidence type="ECO:0000256" key="16">
    <source>
        <dbReference type="PIRSR" id="PIRSR006769-3"/>
    </source>
</evidence>
<keyword evidence="6 13" id="KW-0686">Riboflavin biosynthesis</keyword>
<dbReference type="InterPro" id="IPR011549">
    <property type="entry name" value="RibD_C"/>
</dbReference>
<evidence type="ECO:0000256" key="13">
    <source>
        <dbReference type="PIRNR" id="PIRNR006769"/>
    </source>
</evidence>
<evidence type="ECO:0000259" key="17">
    <source>
        <dbReference type="PROSITE" id="PS51747"/>
    </source>
</evidence>
<dbReference type="EC" id="3.5.4.26" evidence="13"/>
<organism evidence="18 19">
    <name type="scientific">Candidatus Abyssobacteria bacterium SURF_17</name>
    <dbReference type="NCBI Taxonomy" id="2093361"/>
    <lineage>
        <taxon>Bacteria</taxon>
        <taxon>Pseudomonadati</taxon>
        <taxon>Candidatus Hydrogenedentota</taxon>
        <taxon>Candidatus Abyssobacteria</taxon>
    </lineage>
</organism>
<name>A0A419EVM6_9BACT</name>
<dbReference type="GO" id="GO:0008835">
    <property type="term" value="F:diaminohydroxyphosphoribosylaminopyrimidine deaminase activity"/>
    <property type="evidence" value="ECO:0007669"/>
    <property type="project" value="UniProtKB-EC"/>
</dbReference>
<evidence type="ECO:0000256" key="8">
    <source>
        <dbReference type="ARBA" id="ARBA00022801"/>
    </source>
</evidence>
<dbReference type="PANTHER" id="PTHR38011">
    <property type="entry name" value="DIHYDROFOLATE REDUCTASE FAMILY PROTEIN (AFU_ORTHOLOGUE AFUA_8G06820)"/>
    <property type="match status" value="1"/>
</dbReference>
<comment type="function">
    <text evidence="1 13">Converts 2,5-diamino-6-(ribosylamino)-4(3h)-pyrimidinone 5'-phosphate into 5-amino-6-(ribosylamino)-2,4(1h,3h)-pyrimidinedione 5'-phosphate.</text>
</comment>
<dbReference type="Pfam" id="PF01872">
    <property type="entry name" value="RibD_C"/>
    <property type="match status" value="1"/>
</dbReference>
<dbReference type="InterPro" id="IPR016192">
    <property type="entry name" value="APOBEC/CMP_deaminase_Zn-bd"/>
</dbReference>
<dbReference type="InterPro" id="IPR004794">
    <property type="entry name" value="Eubact_RibD"/>
</dbReference>
<comment type="pathway">
    <text evidence="3 13">Cofactor biosynthesis; riboflavin biosynthesis; 5-amino-6-(D-ribitylamino)uracil from GTP: step 3/4.</text>
</comment>
<dbReference type="InterPro" id="IPR002125">
    <property type="entry name" value="CMP_dCMP_dom"/>
</dbReference>
<feature type="binding site" evidence="15">
    <location>
        <position position="186"/>
    </location>
    <ligand>
        <name>substrate</name>
    </ligand>
</feature>
<dbReference type="SUPFAM" id="SSF53927">
    <property type="entry name" value="Cytidine deaminase-like"/>
    <property type="match status" value="1"/>
</dbReference>
<dbReference type="Gene3D" id="3.40.430.10">
    <property type="entry name" value="Dihydrofolate Reductase, subunit A"/>
    <property type="match status" value="1"/>
</dbReference>
<feature type="binding site" evidence="16">
    <location>
        <position position="52"/>
    </location>
    <ligand>
        <name>Zn(2+)</name>
        <dbReference type="ChEBI" id="CHEBI:29105"/>
        <note>catalytic</note>
    </ligand>
</feature>
<feature type="binding site" evidence="16">
    <location>
        <position position="77"/>
    </location>
    <ligand>
        <name>Zn(2+)</name>
        <dbReference type="ChEBI" id="CHEBI:29105"/>
        <note>catalytic</note>
    </ligand>
</feature>
<dbReference type="Proteomes" id="UP000285961">
    <property type="component" value="Unassembled WGS sequence"/>
</dbReference>
<dbReference type="GO" id="GO:0050661">
    <property type="term" value="F:NADP binding"/>
    <property type="evidence" value="ECO:0007669"/>
    <property type="project" value="InterPro"/>
</dbReference>
<dbReference type="NCBIfam" id="TIGR00227">
    <property type="entry name" value="ribD_Cterm"/>
    <property type="match status" value="1"/>
</dbReference>
<dbReference type="PROSITE" id="PS51747">
    <property type="entry name" value="CYT_DCMP_DEAMINASES_2"/>
    <property type="match status" value="1"/>
</dbReference>
<feature type="binding site" evidence="15">
    <location>
        <position position="209"/>
    </location>
    <ligand>
        <name>substrate</name>
    </ligand>
</feature>
<dbReference type="EMBL" id="QZKI01000091">
    <property type="protein sequence ID" value="RJP68485.1"/>
    <property type="molecule type" value="Genomic_DNA"/>
</dbReference>
<keyword evidence="8 13" id="KW-0378">Hydrolase</keyword>
<dbReference type="GO" id="GO:0009231">
    <property type="term" value="P:riboflavin biosynthetic process"/>
    <property type="evidence" value="ECO:0007669"/>
    <property type="project" value="UniProtKB-UniPathway"/>
</dbReference>
<keyword evidence="11 13" id="KW-0560">Oxidoreductase</keyword>
<dbReference type="UniPathway" id="UPA00275">
    <property type="reaction ID" value="UER00401"/>
</dbReference>
<evidence type="ECO:0000256" key="5">
    <source>
        <dbReference type="ARBA" id="ARBA00007417"/>
    </source>
</evidence>
<comment type="similarity">
    <text evidence="4 13">In the N-terminal section; belongs to the cytidine and deoxycytidylate deaminase family.</text>
</comment>
<keyword evidence="9 13" id="KW-0862">Zinc</keyword>
<dbReference type="PANTHER" id="PTHR38011:SF7">
    <property type="entry name" value="2,5-DIAMINO-6-RIBOSYLAMINO-4(3H)-PYRIMIDINONE 5'-PHOSPHATE REDUCTASE"/>
    <property type="match status" value="1"/>
</dbReference>
<evidence type="ECO:0000256" key="6">
    <source>
        <dbReference type="ARBA" id="ARBA00022619"/>
    </source>
</evidence>
<comment type="pathway">
    <text evidence="2 13">Cofactor biosynthesis; riboflavin biosynthesis; 5-amino-6-(D-ribitylamino)uracil from GTP: step 2/4.</text>
</comment>
<evidence type="ECO:0000256" key="3">
    <source>
        <dbReference type="ARBA" id="ARBA00004910"/>
    </source>
</evidence>
<evidence type="ECO:0000313" key="18">
    <source>
        <dbReference type="EMBL" id="RJP68485.1"/>
    </source>
</evidence>
<dbReference type="EC" id="1.1.1.193" evidence="13"/>
<feature type="binding site" evidence="15">
    <location>
        <position position="202"/>
    </location>
    <ligand>
        <name>NADP(+)</name>
        <dbReference type="ChEBI" id="CHEBI:58349"/>
    </ligand>
</feature>
<comment type="cofactor">
    <cofactor evidence="13 16">
        <name>Zn(2+)</name>
        <dbReference type="ChEBI" id="CHEBI:29105"/>
    </cofactor>
    <text evidence="13 16">Binds 1 zinc ion.</text>
</comment>
<evidence type="ECO:0000256" key="10">
    <source>
        <dbReference type="ARBA" id="ARBA00022857"/>
    </source>
</evidence>
<comment type="caution">
    <text evidence="18">The sequence shown here is derived from an EMBL/GenBank/DDBJ whole genome shotgun (WGS) entry which is preliminary data.</text>
</comment>
<evidence type="ECO:0000256" key="12">
    <source>
        <dbReference type="ARBA" id="ARBA00023268"/>
    </source>
</evidence>
<feature type="binding site" evidence="15">
    <location>
        <begin position="299"/>
        <end position="305"/>
    </location>
    <ligand>
        <name>NADP(+)</name>
        <dbReference type="ChEBI" id="CHEBI:58349"/>
    </ligand>
</feature>
<keyword evidence="7 13" id="KW-0479">Metal-binding</keyword>
<evidence type="ECO:0000256" key="4">
    <source>
        <dbReference type="ARBA" id="ARBA00005259"/>
    </source>
</evidence>
<evidence type="ECO:0000256" key="7">
    <source>
        <dbReference type="ARBA" id="ARBA00022723"/>
    </source>
</evidence>
<evidence type="ECO:0000256" key="15">
    <source>
        <dbReference type="PIRSR" id="PIRSR006769-2"/>
    </source>
</evidence>
<comment type="catalytic activity">
    <reaction evidence="13">
        <text>2,5-diamino-6-hydroxy-4-(5-phosphoribosylamino)-pyrimidine + H2O + H(+) = 5-amino-6-(5-phospho-D-ribosylamino)uracil + NH4(+)</text>
        <dbReference type="Rhea" id="RHEA:21868"/>
        <dbReference type="ChEBI" id="CHEBI:15377"/>
        <dbReference type="ChEBI" id="CHEBI:15378"/>
        <dbReference type="ChEBI" id="CHEBI:28938"/>
        <dbReference type="ChEBI" id="CHEBI:58453"/>
        <dbReference type="ChEBI" id="CHEBI:58614"/>
        <dbReference type="EC" id="3.5.4.26"/>
    </reaction>
</comment>
<dbReference type="FunFam" id="3.40.140.10:FF:000025">
    <property type="entry name" value="Riboflavin biosynthesis protein RibD"/>
    <property type="match status" value="1"/>
</dbReference>